<evidence type="ECO:0000256" key="1">
    <source>
        <dbReference type="ARBA" id="ARBA00004141"/>
    </source>
</evidence>
<organism evidence="7">
    <name type="scientific">Euplotes harpa</name>
    <dbReference type="NCBI Taxonomy" id="151035"/>
    <lineage>
        <taxon>Eukaryota</taxon>
        <taxon>Sar</taxon>
        <taxon>Alveolata</taxon>
        <taxon>Ciliophora</taxon>
        <taxon>Intramacronucleata</taxon>
        <taxon>Spirotrichea</taxon>
        <taxon>Hypotrichia</taxon>
        <taxon>Euplotida</taxon>
        <taxon>Euplotidae</taxon>
        <taxon>Euplotes</taxon>
    </lineage>
</organism>
<comment type="subcellular location">
    <subcellularLocation>
        <location evidence="1">Membrane</location>
        <topology evidence="1">Multi-pass membrane protein</topology>
    </subcellularLocation>
</comment>
<dbReference type="Pfam" id="PF03381">
    <property type="entry name" value="CDC50"/>
    <property type="match status" value="1"/>
</dbReference>
<comment type="similarity">
    <text evidence="2">Belongs to the CDC50/LEM3 family.</text>
</comment>
<evidence type="ECO:0000256" key="2">
    <source>
        <dbReference type="ARBA" id="ARBA00009457"/>
    </source>
</evidence>
<proteinExistence type="inferred from homology"/>
<evidence type="ECO:0000313" key="7">
    <source>
        <dbReference type="EMBL" id="CAE0348893.1"/>
    </source>
</evidence>
<dbReference type="EMBL" id="HBII01018423">
    <property type="protein sequence ID" value="CAE0348893.1"/>
    <property type="molecule type" value="Transcribed_RNA"/>
</dbReference>
<dbReference type="GO" id="GO:0005794">
    <property type="term" value="C:Golgi apparatus"/>
    <property type="evidence" value="ECO:0007669"/>
    <property type="project" value="TreeGrafter"/>
</dbReference>
<sequence length="226" mass="25761">MNNFYVNHRKYVKSRSYDQLRGSSASKSSVDKFCTPIIENIDIPVNVSFTGMKLNDTDLAYPCGLIGKYRFTDRFELRDANNTVISIDSGDIANSVDVNDKFKNFNNPGSKQWLDFEDQHLMVWYQMESFPFFRKFYGKIKPASGSTLAKGKYTMTVKDQWDTKQFKGEKYLYFSTINGLGGTNMFLGVVFIVVAILVLAVMATILIFECVKGSKPSHYSLDNLAW</sequence>
<keyword evidence="4 6" id="KW-1133">Transmembrane helix</keyword>
<dbReference type="PANTHER" id="PTHR10926">
    <property type="entry name" value="CELL CYCLE CONTROL PROTEIN 50"/>
    <property type="match status" value="1"/>
</dbReference>
<dbReference type="PANTHER" id="PTHR10926:SF0">
    <property type="entry name" value="CDC50, ISOFORM A"/>
    <property type="match status" value="1"/>
</dbReference>
<evidence type="ECO:0000256" key="5">
    <source>
        <dbReference type="ARBA" id="ARBA00023136"/>
    </source>
</evidence>
<accession>A0A7S3JAK5</accession>
<gene>
    <name evidence="7" type="ORF">EHAR0213_LOCUS7805</name>
</gene>
<reference evidence="7" key="1">
    <citation type="submission" date="2021-01" db="EMBL/GenBank/DDBJ databases">
        <authorList>
            <person name="Corre E."/>
            <person name="Pelletier E."/>
            <person name="Niang G."/>
            <person name="Scheremetjew M."/>
            <person name="Finn R."/>
            <person name="Kale V."/>
            <person name="Holt S."/>
            <person name="Cochrane G."/>
            <person name="Meng A."/>
            <person name="Brown T."/>
            <person name="Cohen L."/>
        </authorList>
    </citation>
    <scope>NUCLEOTIDE SEQUENCE</scope>
    <source>
        <strain evidence="7">FSP1.4</strain>
    </source>
</reference>
<evidence type="ECO:0000256" key="4">
    <source>
        <dbReference type="ARBA" id="ARBA00022989"/>
    </source>
</evidence>
<dbReference type="InterPro" id="IPR005045">
    <property type="entry name" value="CDC50/LEM3_fam"/>
</dbReference>
<feature type="transmembrane region" description="Helical" evidence="6">
    <location>
        <begin position="185"/>
        <end position="208"/>
    </location>
</feature>
<evidence type="ECO:0000256" key="3">
    <source>
        <dbReference type="ARBA" id="ARBA00022692"/>
    </source>
</evidence>
<evidence type="ECO:0000256" key="6">
    <source>
        <dbReference type="SAM" id="Phobius"/>
    </source>
</evidence>
<protein>
    <recommendedName>
        <fullName evidence="8">Cell cycle control protein 50A</fullName>
    </recommendedName>
</protein>
<dbReference type="PIRSF" id="PIRSF015840">
    <property type="entry name" value="DUF284_TM_euk"/>
    <property type="match status" value="1"/>
</dbReference>
<keyword evidence="5 6" id="KW-0472">Membrane</keyword>
<keyword evidence="3 6" id="KW-0812">Transmembrane</keyword>
<name>A0A7S3JAK5_9SPIT</name>
<dbReference type="GO" id="GO:0005886">
    <property type="term" value="C:plasma membrane"/>
    <property type="evidence" value="ECO:0007669"/>
    <property type="project" value="TreeGrafter"/>
</dbReference>
<dbReference type="GO" id="GO:0005783">
    <property type="term" value="C:endoplasmic reticulum"/>
    <property type="evidence" value="ECO:0007669"/>
    <property type="project" value="TreeGrafter"/>
</dbReference>
<dbReference type="AlphaFoldDB" id="A0A7S3JAK5"/>
<evidence type="ECO:0008006" key="8">
    <source>
        <dbReference type="Google" id="ProtNLM"/>
    </source>
</evidence>